<dbReference type="PANTHER" id="PTHR38103:SF1">
    <property type="entry name" value="RECOMBINATION-ASSOCIATED PROTEIN RDGC"/>
    <property type="match status" value="1"/>
</dbReference>
<dbReference type="InterPro" id="IPR007476">
    <property type="entry name" value="RdgC"/>
</dbReference>
<reference evidence="7 8" key="1">
    <citation type="submission" date="2020-08" db="EMBL/GenBank/DDBJ databases">
        <title>Genomic Encyclopedia of Type Strains, Phase IV (KMG-IV): sequencing the most valuable type-strain genomes for metagenomic binning, comparative biology and taxonomic classification.</title>
        <authorList>
            <person name="Goeker M."/>
        </authorList>
    </citation>
    <scope>NUCLEOTIDE SEQUENCE [LARGE SCALE GENOMIC DNA]</scope>
    <source>
        <strain evidence="7 8">DSM 106739</strain>
    </source>
</reference>
<sequence>MWFKNLQLYRLPTPWAIDLSSLEDKLAAKPFVRCGSQDMSSRGWASPTGSDVMTLSVGGQWLLAMRTEQRLLPASVVNQVAQDKAEELEAQQGFKPGRKQMKEIKEAVTQELLPRAFTRRRTTYVWIDPQNGWLVVDASSAAKADEVVELLHDTLDDLPLKLLDTEVSPQSAMADWLASGEAPANFTIDRDCELRAITDEKAAVRYVRHPLEGDEIPNHLAAGKVPTRLALTFDDRISFVLTERLEIKRLAFLDIIQEQAEKAAAEGDPQFEADFALMSAELARFIPCVIEALGGERQIV</sequence>
<comment type="subcellular location">
    <subcellularLocation>
        <location evidence="1 6">Cytoplasm</location>
        <location evidence="1 6">Nucleoid</location>
    </subcellularLocation>
</comment>
<evidence type="ECO:0000313" key="8">
    <source>
        <dbReference type="Proteomes" id="UP000561045"/>
    </source>
</evidence>
<evidence type="ECO:0000313" key="7">
    <source>
        <dbReference type="EMBL" id="MBB4012219.1"/>
    </source>
</evidence>
<dbReference type="GO" id="GO:0006310">
    <property type="term" value="P:DNA recombination"/>
    <property type="evidence" value="ECO:0007669"/>
    <property type="project" value="UniProtKB-UniRule"/>
</dbReference>
<evidence type="ECO:0000256" key="3">
    <source>
        <dbReference type="ARBA" id="ARBA00022296"/>
    </source>
</evidence>
<name>A0A840BL00_9RHOO</name>
<gene>
    <name evidence="6" type="primary">rdgC</name>
    <name evidence="7" type="ORF">GGR36_001527</name>
</gene>
<comment type="caution">
    <text evidence="7">The sequence shown here is derived from an EMBL/GenBank/DDBJ whole genome shotgun (WGS) entry which is preliminary data.</text>
</comment>
<evidence type="ECO:0000256" key="6">
    <source>
        <dbReference type="HAMAP-Rule" id="MF_00194"/>
    </source>
</evidence>
<evidence type="ECO:0000256" key="5">
    <source>
        <dbReference type="ARBA" id="ARBA00023172"/>
    </source>
</evidence>
<evidence type="ECO:0000256" key="2">
    <source>
        <dbReference type="ARBA" id="ARBA00008657"/>
    </source>
</evidence>
<dbReference type="AlphaFoldDB" id="A0A840BL00"/>
<keyword evidence="8" id="KW-1185">Reference proteome</keyword>
<dbReference type="Pfam" id="PF04381">
    <property type="entry name" value="RdgC"/>
    <property type="match status" value="1"/>
</dbReference>
<keyword evidence="4 6" id="KW-0963">Cytoplasm</keyword>
<dbReference type="RefSeq" id="WP_183633937.1">
    <property type="nucleotide sequence ID" value="NZ_BAABLE010000011.1"/>
</dbReference>
<dbReference type="GO" id="GO:0005737">
    <property type="term" value="C:cytoplasm"/>
    <property type="evidence" value="ECO:0007669"/>
    <property type="project" value="UniProtKB-UniRule"/>
</dbReference>
<proteinExistence type="inferred from homology"/>
<protein>
    <recommendedName>
        <fullName evidence="3 6">Recombination-associated protein RdgC</fullName>
    </recommendedName>
</protein>
<evidence type="ECO:0000256" key="4">
    <source>
        <dbReference type="ARBA" id="ARBA00022490"/>
    </source>
</evidence>
<accession>A0A840BL00</accession>
<comment type="similarity">
    <text evidence="2 6">Belongs to the RdgC family.</text>
</comment>
<dbReference type="HAMAP" id="MF_00194">
    <property type="entry name" value="RdgC"/>
    <property type="match status" value="1"/>
</dbReference>
<dbReference type="GO" id="GO:0000018">
    <property type="term" value="P:regulation of DNA recombination"/>
    <property type="evidence" value="ECO:0007669"/>
    <property type="project" value="TreeGrafter"/>
</dbReference>
<dbReference type="PANTHER" id="PTHR38103">
    <property type="entry name" value="RECOMBINATION-ASSOCIATED PROTEIN RDGC"/>
    <property type="match status" value="1"/>
</dbReference>
<dbReference type="Proteomes" id="UP000561045">
    <property type="component" value="Unassembled WGS sequence"/>
</dbReference>
<keyword evidence="5 6" id="KW-0233">DNA recombination</keyword>
<dbReference type="GO" id="GO:0003690">
    <property type="term" value="F:double-stranded DNA binding"/>
    <property type="evidence" value="ECO:0007669"/>
    <property type="project" value="TreeGrafter"/>
</dbReference>
<organism evidence="7 8">
    <name type="scientific">Niveibacterium umoris</name>
    <dbReference type="NCBI Taxonomy" id="1193620"/>
    <lineage>
        <taxon>Bacteria</taxon>
        <taxon>Pseudomonadati</taxon>
        <taxon>Pseudomonadota</taxon>
        <taxon>Betaproteobacteria</taxon>
        <taxon>Rhodocyclales</taxon>
        <taxon>Rhodocyclaceae</taxon>
        <taxon>Niveibacterium</taxon>
    </lineage>
</organism>
<dbReference type="GO" id="GO:0043590">
    <property type="term" value="C:bacterial nucleoid"/>
    <property type="evidence" value="ECO:0007669"/>
    <property type="project" value="TreeGrafter"/>
</dbReference>
<dbReference type="NCBIfam" id="NF001464">
    <property type="entry name" value="PRK00321.1-5"/>
    <property type="match status" value="1"/>
</dbReference>
<comment type="function">
    <text evidence="6">May be involved in recombination.</text>
</comment>
<dbReference type="NCBIfam" id="NF001463">
    <property type="entry name" value="PRK00321.1-4"/>
    <property type="match status" value="1"/>
</dbReference>
<evidence type="ECO:0000256" key="1">
    <source>
        <dbReference type="ARBA" id="ARBA00004453"/>
    </source>
</evidence>
<dbReference type="EMBL" id="JACIET010000001">
    <property type="protein sequence ID" value="MBB4012219.1"/>
    <property type="molecule type" value="Genomic_DNA"/>
</dbReference>